<dbReference type="EMBL" id="ML986829">
    <property type="protein sequence ID" value="KAF2257882.1"/>
    <property type="molecule type" value="Genomic_DNA"/>
</dbReference>
<reference evidence="3" key="1">
    <citation type="journal article" date="2020" name="Stud. Mycol.">
        <title>101 Dothideomycetes genomes: A test case for predicting lifestyles and emergence of pathogens.</title>
        <authorList>
            <person name="Haridas S."/>
            <person name="Albert R."/>
            <person name="Binder M."/>
            <person name="Bloem J."/>
            <person name="LaButti K."/>
            <person name="Salamov A."/>
            <person name="Andreopoulos B."/>
            <person name="Baker S."/>
            <person name="Barry K."/>
            <person name="Bills G."/>
            <person name="Bluhm B."/>
            <person name="Cannon C."/>
            <person name="Castanera R."/>
            <person name="Culley D."/>
            <person name="Daum C."/>
            <person name="Ezra D."/>
            <person name="Gonzalez J."/>
            <person name="Henrissat B."/>
            <person name="Kuo A."/>
            <person name="Liang C."/>
            <person name="Lipzen A."/>
            <person name="Lutzoni F."/>
            <person name="Magnuson J."/>
            <person name="Mondo S."/>
            <person name="Nolan M."/>
            <person name="Ohm R."/>
            <person name="Pangilinan J."/>
            <person name="Park H.-J."/>
            <person name="Ramirez L."/>
            <person name="Alfaro M."/>
            <person name="Sun H."/>
            <person name="Tritt A."/>
            <person name="Yoshinaga Y."/>
            <person name="Zwiers L.-H."/>
            <person name="Turgeon B."/>
            <person name="Goodwin S."/>
            <person name="Spatafora J."/>
            <person name="Crous P."/>
            <person name="Grigoriev I."/>
        </authorList>
    </citation>
    <scope>NUCLEOTIDE SEQUENCE [LARGE SCALE GENOMIC DNA]</scope>
    <source>
        <strain evidence="3">CBS 304.66</strain>
    </source>
</reference>
<protein>
    <submittedName>
        <fullName evidence="2">HET-domain-containing protein</fullName>
    </submittedName>
</protein>
<evidence type="ECO:0000259" key="1">
    <source>
        <dbReference type="Pfam" id="PF06985"/>
    </source>
</evidence>
<evidence type="ECO:0000313" key="3">
    <source>
        <dbReference type="Proteomes" id="UP000800093"/>
    </source>
</evidence>
<dbReference type="AlphaFoldDB" id="A0A9P4JY76"/>
<dbReference type="PANTHER" id="PTHR24148:SF64">
    <property type="entry name" value="HETEROKARYON INCOMPATIBILITY DOMAIN-CONTAINING PROTEIN"/>
    <property type="match status" value="1"/>
</dbReference>
<dbReference type="OrthoDB" id="2157530at2759"/>
<keyword evidence="3" id="KW-1185">Reference proteome</keyword>
<dbReference type="Proteomes" id="UP000800093">
    <property type="component" value="Unassembled WGS sequence"/>
</dbReference>
<feature type="domain" description="Heterokaryon incompatibility" evidence="1">
    <location>
        <begin position="30"/>
        <end position="101"/>
    </location>
</feature>
<dbReference type="InterPro" id="IPR010730">
    <property type="entry name" value="HET"/>
</dbReference>
<accession>A0A9P4JY76</accession>
<feature type="non-terminal residue" evidence="2">
    <location>
        <position position="1"/>
    </location>
</feature>
<sequence>IRLLQLNPGITEDPLSCQILTVRFIDAPKYVALSYVWGDATVTDHLLCDGKILNITLNLRDALLRMRPAEIQRLLWVDAVCINQQDNVEKGQQVRLMGLIY</sequence>
<proteinExistence type="predicted"/>
<evidence type="ECO:0000313" key="2">
    <source>
        <dbReference type="EMBL" id="KAF2257882.1"/>
    </source>
</evidence>
<dbReference type="PANTHER" id="PTHR24148">
    <property type="entry name" value="ANKYRIN REPEAT DOMAIN-CONTAINING PROTEIN 39 HOMOLOG-RELATED"/>
    <property type="match status" value="1"/>
</dbReference>
<name>A0A9P4JY76_9PLEO</name>
<gene>
    <name evidence="2" type="ORF">CC78DRAFT_481206</name>
</gene>
<dbReference type="Pfam" id="PF06985">
    <property type="entry name" value="HET"/>
    <property type="match status" value="1"/>
</dbReference>
<comment type="caution">
    <text evidence="2">The sequence shown here is derived from an EMBL/GenBank/DDBJ whole genome shotgun (WGS) entry which is preliminary data.</text>
</comment>
<organism evidence="2 3">
    <name type="scientific">Lojkania enalia</name>
    <dbReference type="NCBI Taxonomy" id="147567"/>
    <lineage>
        <taxon>Eukaryota</taxon>
        <taxon>Fungi</taxon>
        <taxon>Dikarya</taxon>
        <taxon>Ascomycota</taxon>
        <taxon>Pezizomycotina</taxon>
        <taxon>Dothideomycetes</taxon>
        <taxon>Pleosporomycetidae</taxon>
        <taxon>Pleosporales</taxon>
        <taxon>Pleosporales incertae sedis</taxon>
        <taxon>Lojkania</taxon>
    </lineage>
</organism>
<dbReference type="InterPro" id="IPR052895">
    <property type="entry name" value="HetReg/Transcr_Mod"/>
</dbReference>